<keyword evidence="4" id="KW-1185">Reference proteome</keyword>
<organism evidence="3 4">
    <name type="scientific">Cyanobium gracile UHCC 0139</name>
    <dbReference type="NCBI Taxonomy" id="3110308"/>
    <lineage>
        <taxon>Bacteria</taxon>
        <taxon>Bacillati</taxon>
        <taxon>Cyanobacteriota</taxon>
        <taxon>Cyanophyceae</taxon>
        <taxon>Synechococcales</taxon>
        <taxon>Prochlorococcaceae</taxon>
        <taxon>Cyanobium</taxon>
    </lineage>
</organism>
<dbReference type="RefSeq" id="WP_323305381.1">
    <property type="nucleotide sequence ID" value="NZ_JAYGHX010000004.1"/>
</dbReference>
<evidence type="ECO:0000256" key="1">
    <source>
        <dbReference type="ARBA" id="ARBA00007689"/>
    </source>
</evidence>
<dbReference type="Proteomes" id="UP001304461">
    <property type="component" value="Unassembled WGS sequence"/>
</dbReference>
<dbReference type="Pfam" id="PF03795">
    <property type="entry name" value="YCII"/>
    <property type="match status" value="1"/>
</dbReference>
<proteinExistence type="inferred from homology"/>
<accession>A0ABU5RU85</accession>
<gene>
    <name evidence="3" type="ORF">VB738_08770</name>
</gene>
<name>A0ABU5RU85_9CYAN</name>
<protein>
    <submittedName>
        <fullName evidence="3">YciI family protein</fullName>
    </submittedName>
</protein>
<comment type="similarity">
    <text evidence="1">Belongs to the YciI family.</text>
</comment>
<comment type="caution">
    <text evidence="3">The sequence shown here is derived from an EMBL/GenBank/DDBJ whole genome shotgun (WGS) entry which is preliminary data.</text>
</comment>
<reference evidence="3 4" key="1">
    <citation type="submission" date="2023-12" db="EMBL/GenBank/DDBJ databases">
        <title>Baltic Sea Cyanobacteria.</title>
        <authorList>
            <person name="Delbaje E."/>
            <person name="Fewer D.P."/>
            <person name="Shishido T.K."/>
        </authorList>
    </citation>
    <scope>NUCLEOTIDE SEQUENCE [LARGE SCALE GENOMIC DNA]</scope>
    <source>
        <strain evidence="3 4">UHCC 0139</strain>
    </source>
</reference>
<dbReference type="PANTHER" id="PTHR37828">
    <property type="entry name" value="GSR2449 PROTEIN"/>
    <property type="match status" value="1"/>
</dbReference>
<dbReference type="PANTHER" id="PTHR37828:SF1">
    <property type="entry name" value="YCII-RELATED DOMAIN-CONTAINING PROTEIN"/>
    <property type="match status" value="1"/>
</dbReference>
<evidence type="ECO:0000313" key="4">
    <source>
        <dbReference type="Proteomes" id="UP001304461"/>
    </source>
</evidence>
<evidence type="ECO:0000313" key="3">
    <source>
        <dbReference type="EMBL" id="MEA5391350.1"/>
    </source>
</evidence>
<evidence type="ECO:0000259" key="2">
    <source>
        <dbReference type="Pfam" id="PF03795"/>
    </source>
</evidence>
<sequence length="98" mass="11027">MAWFIKTETFRLPHDAVIPHLQEHRRWVERLRREGRRISSGYLVDDQGRPGGGGLLLLEAPDHDAALALVLQDPMVIAGCVHWQLQGWRPAVGDLAVS</sequence>
<dbReference type="EMBL" id="JAYGHX010000004">
    <property type="protein sequence ID" value="MEA5391350.1"/>
    <property type="molecule type" value="Genomic_DNA"/>
</dbReference>
<dbReference type="InterPro" id="IPR005545">
    <property type="entry name" value="YCII"/>
</dbReference>
<dbReference type="SUPFAM" id="SSF54909">
    <property type="entry name" value="Dimeric alpha+beta barrel"/>
    <property type="match status" value="1"/>
</dbReference>
<feature type="domain" description="YCII-related" evidence="2">
    <location>
        <begin position="17"/>
        <end position="81"/>
    </location>
</feature>
<dbReference type="InterPro" id="IPR011008">
    <property type="entry name" value="Dimeric_a/b-barrel"/>
</dbReference>
<dbReference type="Gene3D" id="3.30.70.1060">
    <property type="entry name" value="Dimeric alpha+beta barrel"/>
    <property type="match status" value="1"/>
</dbReference>